<organism evidence="1 2">
    <name type="scientific">Marinactinospora thermotolerans DSM 45154</name>
    <dbReference type="NCBI Taxonomy" id="1122192"/>
    <lineage>
        <taxon>Bacteria</taxon>
        <taxon>Bacillati</taxon>
        <taxon>Actinomycetota</taxon>
        <taxon>Actinomycetes</taxon>
        <taxon>Streptosporangiales</taxon>
        <taxon>Nocardiopsidaceae</taxon>
        <taxon>Marinactinospora</taxon>
    </lineage>
</organism>
<gene>
    <name evidence="1" type="ORF">SAMN02745673_02349</name>
</gene>
<name>A0A1T4QP28_9ACTN</name>
<sequence>MSDLRDELRRLVERIPEERLRDAINLLNEQCMPAPPRPRGFRSSWGCSRGRET</sequence>
<protein>
    <submittedName>
        <fullName evidence="1">Uncharacterized protein</fullName>
    </submittedName>
</protein>
<evidence type="ECO:0000313" key="2">
    <source>
        <dbReference type="Proteomes" id="UP000190637"/>
    </source>
</evidence>
<dbReference type="EMBL" id="FUWS01000005">
    <property type="protein sequence ID" value="SKA05509.1"/>
    <property type="molecule type" value="Genomic_DNA"/>
</dbReference>
<proteinExistence type="predicted"/>
<dbReference type="STRING" id="1122192.SAMN02745673_02349"/>
<keyword evidence="2" id="KW-1185">Reference proteome</keyword>
<dbReference type="AlphaFoldDB" id="A0A1T4QP28"/>
<accession>A0A1T4QP28</accession>
<evidence type="ECO:0000313" key="1">
    <source>
        <dbReference type="EMBL" id="SKA05509.1"/>
    </source>
</evidence>
<reference evidence="1 2" key="1">
    <citation type="submission" date="2017-02" db="EMBL/GenBank/DDBJ databases">
        <authorList>
            <person name="Peterson S.W."/>
        </authorList>
    </citation>
    <scope>NUCLEOTIDE SEQUENCE [LARGE SCALE GENOMIC DNA]</scope>
    <source>
        <strain evidence="1 2">DSM 45154</strain>
    </source>
</reference>
<dbReference type="Proteomes" id="UP000190637">
    <property type="component" value="Unassembled WGS sequence"/>
</dbReference>